<proteinExistence type="predicted"/>
<feature type="domain" description="FAD-dependent oxidoreductase 2 FAD-binding" evidence="3">
    <location>
        <begin position="5"/>
        <end position="43"/>
    </location>
</feature>
<dbReference type="InterPro" id="IPR003953">
    <property type="entry name" value="FAD-dep_OxRdtase_2_FAD-bd"/>
</dbReference>
<keyword evidence="2" id="KW-0560">Oxidoreductase</keyword>
<dbReference type="Pfam" id="PF00890">
    <property type="entry name" value="FAD_binding_2"/>
    <property type="match status" value="1"/>
</dbReference>
<dbReference type="SUPFAM" id="SSF51905">
    <property type="entry name" value="FAD/NAD(P)-binding domain"/>
    <property type="match status" value="1"/>
</dbReference>
<dbReference type="Gene3D" id="3.30.9.60">
    <property type="match status" value="1"/>
</dbReference>
<keyword evidence="1" id="KW-0285">Flavoprotein</keyword>
<dbReference type="STRING" id="77044.A0A1W2TKA7"/>
<sequence>MPCKVVIIGGSLAGLMCGIALKHAGHSVEIIEREGNVRQSHMAGVCLGLDAREYLSRHDRLAQVFTHRSNRLQTLNSGQPLKIFVNIIRDITSWDVYYFRLRACFDGRASMMYPSPPPPEVTDGPATYSCRKEVVGIERAPDDTGGGMALKVLDCETKQLADVRADLVIGADGPDSFVRSKYLPGTERRYVGYIAWRGTVPESEVSDATREIFKRSVTLQLMHLQHCIMYTIPGPDGSLEPGERLFNFLWYTNETPAALEEIMIDSKTGQRHHNIVPAGHVRPDIWTRRLEEARRIPLTAPFLEIMEKIDRPFIQRITDFRAPRAAFEDGRVLLVGDALSLFRPHTAFSGTQAAFDALQVADYVAGAITLREWEERVLRYATLHSSQTTWWGSYYQQHKVVALLYAVRYWFHCGIDRLKAWWHGQEPLLRTSVGKVVEYEL</sequence>
<dbReference type="InterPro" id="IPR053212">
    <property type="entry name" value="DHP_3-monooxygenase"/>
</dbReference>
<dbReference type="InterPro" id="IPR054707">
    <property type="entry name" value="DhpH_subs-bd"/>
</dbReference>
<evidence type="ECO:0000313" key="6">
    <source>
        <dbReference type="Proteomes" id="UP000054516"/>
    </source>
</evidence>
<dbReference type="Proteomes" id="UP000054516">
    <property type="component" value="Unassembled WGS sequence"/>
</dbReference>
<name>A0A1W2TKA7_ROSNE</name>
<dbReference type="InterPro" id="IPR036188">
    <property type="entry name" value="FAD/NAD-bd_sf"/>
</dbReference>
<evidence type="ECO:0000256" key="1">
    <source>
        <dbReference type="ARBA" id="ARBA00022630"/>
    </source>
</evidence>
<dbReference type="GO" id="GO:0016491">
    <property type="term" value="F:oxidoreductase activity"/>
    <property type="evidence" value="ECO:0007669"/>
    <property type="project" value="UniProtKB-KW"/>
</dbReference>
<dbReference type="SUPFAM" id="SSF54373">
    <property type="entry name" value="FAD-linked reductases, C-terminal domain"/>
    <property type="match status" value="1"/>
</dbReference>
<gene>
    <name evidence="5" type="ORF">SAMD00023353_3300120</name>
</gene>
<accession>A0A1W2TKA7</accession>
<feature type="domain" description="2,6-dihydroxypyridine 3-monooxygenase substrate binding" evidence="4">
    <location>
        <begin position="190"/>
        <end position="319"/>
    </location>
</feature>
<dbReference type="OrthoDB" id="16820at2759"/>
<evidence type="ECO:0000256" key="2">
    <source>
        <dbReference type="ARBA" id="ARBA00023002"/>
    </source>
</evidence>
<dbReference type="PANTHER" id="PTHR47469:SF2">
    <property type="entry name" value="OS06G0597600 PROTEIN"/>
    <property type="match status" value="1"/>
</dbReference>
<evidence type="ECO:0000259" key="4">
    <source>
        <dbReference type="Pfam" id="PF22607"/>
    </source>
</evidence>
<protein>
    <submittedName>
        <fullName evidence="5">Putative FAD NAD-binding domain-containing protein</fullName>
    </submittedName>
</protein>
<keyword evidence="6" id="KW-1185">Reference proteome</keyword>
<evidence type="ECO:0000313" key="5">
    <source>
        <dbReference type="EMBL" id="GAP88688.1"/>
    </source>
</evidence>
<dbReference type="EMBL" id="DF977478">
    <property type="protein sequence ID" value="GAP88688.1"/>
    <property type="molecule type" value="Genomic_DNA"/>
</dbReference>
<evidence type="ECO:0000259" key="3">
    <source>
        <dbReference type="Pfam" id="PF00890"/>
    </source>
</evidence>
<reference evidence="5" key="1">
    <citation type="submission" date="2016-03" db="EMBL/GenBank/DDBJ databases">
        <title>Draft genome sequence of Rosellinia necatrix.</title>
        <authorList>
            <person name="Kanematsu S."/>
        </authorList>
    </citation>
    <scope>NUCLEOTIDE SEQUENCE [LARGE SCALE GENOMIC DNA]</scope>
    <source>
        <strain evidence="5">W97</strain>
    </source>
</reference>
<organism evidence="5">
    <name type="scientific">Rosellinia necatrix</name>
    <name type="common">White root-rot fungus</name>
    <dbReference type="NCBI Taxonomy" id="77044"/>
    <lineage>
        <taxon>Eukaryota</taxon>
        <taxon>Fungi</taxon>
        <taxon>Dikarya</taxon>
        <taxon>Ascomycota</taxon>
        <taxon>Pezizomycotina</taxon>
        <taxon>Sordariomycetes</taxon>
        <taxon>Xylariomycetidae</taxon>
        <taxon>Xylariales</taxon>
        <taxon>Xylariaceae</taxon>
        <taxon>Rosellinia</taxon>
    </lineage>
</organism>
<dbReference type="PANTHER" id="PTHR47469">
    <property type="entry name" value="MONOOXYGENASE-LIKE"/>
    <property type="match status" value="1"/>
</dbReference>
<dbReference type="PRINTS" id="PR00420">
    <property type="entry name" value="RNGMNOXGNASE"/>
</dbReference>
<dbReference type="AlphaFoldDB" id="A0A1W2TKA7"/>
<dbReference type="Gene3D" id="3.50.50.60">
    <property type="entry name" value="FAD/NAD(P)-binding domain"/>
    <property type="match status" value="1"/>
</dbReference>
<dbReference type="Pfam" id="PF22607">
    <property type="entry name" value="FAD_binding-like"/>
    <property type="match status" value="1"/>
</dbReference>
<dbReference type="OMA" id="FLWYTNE"/>